<gene>
    <name evidence="3" type="ORF">PECUL_23A022391</name>
</gene>
<evidence type="ECO:0000256" key="2">
    <source>
        <dbReference type="SAM" id="MobiDB-lite"/>
    </source>
</evidence>
<dbReference type="Gene3D" id="1.20.5.340">
    <property type="match status" value="1"/>
</dbReference>
<name>A0AAD1SEU0_PELCU</name>
<evidence type="ECO:0000313" key="3">
    <source>
        <dbReference type="EMBL" id="CAH2296991.1"/>
    </source>
</evidence>
<protein>
    <submittedName>
        <fullName evidence="3">Uncharacterized protein</fullName>
    </submittedName>
</protein>
<evidence type="ECO:0000313" key="4">
    <source>
        <dbReference type="Proteomes" id="UP001295444"/>
    </source>
</evidence>
<organism evidence="3 4">
    <name type="scientific">Pelobates cultripes</name>
    <name type="common">Western spadefoot toad</name>
    <dbReference type="NCBI Taxonomy" id="61616"/>
    <lineage>
        <taxon>Eukaryota</taxon>
        <taxon>Metazoa</taxon>
        <taxon>Chordata</taxon>
        <taxon>Craniata</taxon>
        <taxon>Vertebrata</taxon>
        <taxon>Euteleostomi</taxon>
        <taxon>Amphibia</taxon>
        <taxon>Batrachia</taxon>
        <taxon>Anura</taxon>
        <taxon>Pelobatoidea</taxon>
        <taxon>Pelobatidae</taxon>
        <taxon>Pelobates</taxon>
    </lineage>
</organism>
<accession>A0AAD1SEU0</accession>
<proteinExistence type="predicted"/>
<feature type="compositionally biased region" description="Basic and acidic residues" evidence="2">
    <location>
        <begin position="1"/>
        <end position="13"/>
    </location>
</feature>
<sequence length="132" mass="15041">MRGIDDAHTDRASHTQTPTRIQTRPQLPHKVWKADLKETQAEVGQLRKKIIEAETRDKSQESQIQATQGQVTDLAKQVQQLTPSVTTLEARHRRWNIRVRGALEHIGGDKLLPYINHLVVLMGLKKEGDPEE</sequence>
<dbReference type="AlphaFoldDB" id="A0AAD1SEU0"/>
<keyword evidence="1" id="KW-0175">Coiled coil</keyword>
<keyword evidence="4" id="KW-1185">Reference proteome</keyword>
<feature type="compositionally biased region" description="Low complexity" evidence="2">
    <location>
        <begin position="15"/>
        <end position="26"/>
    </location>
</feature>
<dbReference type="EMBL" id="OW240916">
    <property type="protein sequence ID" value="CAH2296991.1"/>
    <property type="molecule type" value="Genomic_DNA"/>
</dbReference>
<feature type="coiled-coil region" evidence="1">
    <location>
        <begin position="29"/>
        <end position="56"/>
    </location>
</feature>
<evidence type="ECO:0000256" key="1">
    <source>
        <dbReference type="SAM" id="Coils"/>
    </source>
</evidence>
<reference evidence="3" key="1">
    <citation type="submission" date="2022-03" db="EMBL/GenBank/DDBJ databases">
        <authorList>
            <person name="Alioto T."/>
            <person name="Alioto T."/>
            <person name="Gomez Garrido J."/>
        </authorList>
    </citation>
    <scope>NUCLEOTIDE SEQUENCE</scope>
</reference>
<dbReference type="Proteomes" id="UP001295444">
    <property type="component" value="Chromosome 05"/>
</dbReference>
<feature type="region of interest" description="Disordered" evidence="2">
    <location>
        <begin position="1"/>
        <end position="27"/>
    </location>
</feature>